<keyword evidence="3" id="KW-0249">Electron transport</keyword>
<dbReference type="GO" id="GO:0005829">
    <property type="term" value="C:cytosol"/>
    <property type="evidence" value="ECO:0007669"/>
    <property type="project" value="TreeGrafter"/>
</dbReference>
<dbReference type="OrthoDB" id="9790390at2"/>
<dbReference type="STRING" id="1123071.SAMN02745181_3120"/>
<dbReference type="PIRSF" id="PIRSF000077">
    <property type="entry name" value="Thioredoxin"/>
    <property type="match status" value="1"/>
</dbReference>
<evidence type="ECO:0000256" key="3">
    <source>
        <dbReference type="ARBA" id="ARBA00022982"/>
    </source>
</evidence>
<evidence type="ECO:0000256" key="2">
    <source>
        <dbReference type="ARBA" id="ARBA00022448"/>
    </source>
</evidence>
<organism evidence="11 12">
    <name type="scientific">Rubritalea squalenifaciens DSM 18772</name>
    <dbReference type="NCBI Taxonomy" id="1123071"/>
    <lineage>
        <taxon>Bacteria</taxon>
        <taxon>Pseudomonadati</taxon>
        <taxon>Verrucomicrobiota</taxon>
        <taxon>Verrucomicrobiia</taxon>
        <taxon>Verrucomicrobiales</taxon>
        <taxon>Rubritaleaceae</taxon>
        <taxon>Rubritalea</taxon>
    </lineage>
</organism>
<evidence type="ECO:0000256" key="4">
    <source>
        <dbReference type="ARBA" id="ARBA00023157"/>
    </source>
</evidence>
<evidence type="ECO:0000313" key="11">
    <source>
        <dbReference type="EMBL" id="SHK04754.1"/>
    </source>
</evidence>
<gene>
    <name evidence="11" type="ORF">SAMN02745181_3120</name>
</gene>
<dbReference type="GO" id="GO:0015035">
    <property type="term" value="F:protein-disulfide reductase activity"/>
    <property type="evidence" value="ECO:0007669"/>
    <property type="project" value="UniProtKB-UniRule"/>
</dbReference>
<feature type="site" description="Deprotonates C-terminal active site Cys" evidence="8">
    <location>
        <position position="24"/>
    </location>
</feature>
<dbReference type="Pfam" id="PF00085">
    <property type="entry name" value="Thioredoxin"/>
    <property type="match status" value="1"/>
</dbReference>
<protein>
    <recommendedName>
        <fullName evidence="6 7">Thioredoxin</fullName>
    </recommendedName>
</protein>
<feature type="domain" description="Thioredoxin" evidence="10">
    <location>
        <begin position="1"/>
        <end position="105"/>
    </location>
</feature>
<dbReference type="Gene3D" id="3.40.30.10">
    <property type="entry name" value="Glutaredoxin"/>
    <property type="match status" value="1"/>
</dbReference>
<dbReference type="RefSeq" id="WP_143184674.1">
    <property type="nucleotide sequence ID" value="NZ_FQYR01000005.1"/>
</dbReference>
<comment type="similarity">
    <text evidence="1 7">Belongs to the thioredoxin family.</text>
</comment>
<accession>A0A1M6PA03</accession>
<evidence type="ECO:0000256" key="8">
    <source>
        <dbReference type="PIRSR" id="PIRSR000077-1"/>
    </source>
</evidence>
<dbReference type="NCBIfam" id="TIGR01068">
    <property type="entry name" value="thioredoxin"/>
    <property type="match status" value="1"/>
</dbReference>
<dbReference type="PANTHER" id="PTHR45663">
    <property type="entry name" value="GEO12009P1"/>
    <property type="match status" value="1"/>
</dbReference>
<dbReference type="PANTHER" id="PTHR45663:SF11">
    <property type="entry name" value="GEO12009P1"/>
    <property type="match status" value="1"/>
</dbReference>
<dbReference type="InterPro" id="IPR036249">
    <property type="entry name" value="Thioredoxin-like_sf"/>
</dbReference>
<dbReference type="PROSITE" id="PS00194">
    <property type="entry name" value="THIOREDOXIN_1"/>
    <property type="match status" value="1"/>
</dbReference>
<dbReference type="InParanoid" id="A0A1M6PA03"/>
<dbReference type="InterPro" id="IPR005746">
    <property type="entry name" value="Thioredoxin"/>
</dbReference>
<dbReference type="InterPro" id="IPR017937">
    <property type="entry name" value="Thioredoxin_CS"/>
</dbReference>
<evidence type="ECO:0000256" key="5">
    <source>
        <dbReference type="ARBA" id="ARBA00023284"/>
    </source>
</evidence>
<keyword evidence="4 9" id="KW-1015">Disulfide bond</keyword>
<keyword evidence="5 9" id="KW-0676">Redox-active center</keyword>
<dbReference type="PRINTS" id="PR00421">
    <property type="entry name" value="THIOREDOXIN"/>
</dbReference>
<evidence type="ECO:0000256" key="6">
    <source>
        <dbReference type="NCBIfam" id="TIGR01068"/>
    </source>
</evidence>
<feature type="site" description="Contributes to redox potential value" evidence="8">
    <location>
        <position position="31"/>
    </location>
</feature>
<dbReference type="GO" id="GO:0045454">
    <property type="term" value="P:cell redox homeostasis"/>
    <property type="evidence" value="ECO:0007669"/>
    <property type="project" value="TreeGrafter"/>
</dbReference>
<dbReference type="InterPro" id="IPR013766">
    <property type="entry name" value="Thioredoxin_domain"/>
</dbReference>
<evidence type="ECO:0000256" key="1">
    <source>
        <dbReference type="ARBA" id="ARBA00008987"/>
    </source>
</evidence>
<dbReference type="SUPFAM" id="SSF52833">
    <property type="entry name" value="Thioredoxin-like"/>
    <property type="match status" value="1"/>
</dbReference>
<dbReference type="FunFam" id="3.40.30.10:FF:000001">
    <property type="entry name" value="Thioredoxin"/>
    <property type="match status" value="1"/>
</dbReference>
<feature type="site" description="Contributes to redox potential value" evidence="8">
    <location>
        <position position="32"/>
    </location>
</feature>
<feature type="active site" description="Nucleophile" evidence="8">
    <location>
        <position position="33"/>
    </location>
</feature>
<dbReference type="Proteomes" id="UP000184510">
    <property type="component" value="Unassembled WGS sequence"/>
</dbReference>
<evidence type="ECO:0000256" key="9">
    <source>
        <dbReference type="PIRSR" id="PIRSR000077-4"/>
    </source>
</evidence>
<evidence type="ECO:0000256" key="7">
    <source>
        <dbReference type="PIRNR" id="PIRNR000077"/>
    </source>
</evidence>
<keyword evidence="2" id="KW-0813">Transport</keyword>
<proteinExistence type="inferred from homology"/>
<evidence type="ECO:0000313" key="12">
    <source>
        <dbReference type="Proteomes" id="UP000184510"/>
    </source>
</evidence>
<feature type="disulfide bond" description="Redox-active" evidence="9">
    <location>
        <begin position="30"/>
        <end position="33"/>
    </location>
</feature>
<dbReference type="EMBL" id="FQYR01000005">
    <property type="protein sequence ID" value="SHK04754.1"/>
    <property type="molecule type" value="Genomic_DNA"/>
</dbReference>
<sequence length="105" mass="11539">MALELNEANFEAEVLQSDKPVLVDFWAEWCGPCKMIAPVIDELANDVGDAAKVGKVEVDNARDLAAKYGVRSIPFLLFFKDGEVKDQIVGANVTKESLKEKLLSL</sequence>
<name>A0A1M6PA03_9BACT</name>
<dbReference type="CDD" id="cd02947">
    <property type="entry name" value="TRX_family"/>
    <property type="match status" value="1"/>
</dbReference>
<reference evidence="11 12" key="1">
    <citation type="submission" date="2016-11" db="EMBL/GenBank/DDBJ databases">
        <authorList>
            <person name="Jaros S."/>
            <person name="Januszkiewicz K."/>
            <person name="Wedrychowicz H."/>
        </authorList>
    </citation>
    <scope>NUCLEOTIDE SEQUENCE [LARGE SCALE GENOMIC DNA]</scope>
    <source>
        <strain evidence="11 12">DSM 18772</strain>
    </source>
</reference>
<evidence type="ECO:0000259" key="10">
    <source>
        <dbReference type="PROSITE" id="PS51352"/>
    </source>
</evidence>
<feature type="active site" description="Nucleophile" evidence="8">
    <location>
        <position position="30"/>
    </location>
</feature>
<dbReference type="FunCoup" id="A0A1M6PA03">
    <property type="interactions" value="493"/>
</dbReference>
<dbReference type="PROSITE" id="PS51352">
    <property type="entry name" value="THIOREDOXIN_2"/>
    <property type="match status" value="1"/>
</dbReference>
<dbReference type="AlphaFoldDB" id="A0A1M6PA03"/>
<keyword evidence="12" id="KW-1185">Reference proteome</keyword>